<evidence type="ECO:0000313" key="3">
    <source>
        <dbReference type="Proteomes" id="UP000264800"/>
    </source>
</evidence>
<evidence type="ECO:0000313" key="2">
    <source>
        <dbReference type="Ensembl" id="ENSKMAP00000018061.1"/>
    </source>
</evidence>
<dbReference type="GeneTree" id="ENSGT00990000210243"/>
<dbReference type="Pfam" id="PF14694">
    <property type="entry name" value="LINES_N"/>
    <property type="match status" value="1"/>
</dbReference>
<reference evidence="2" key="1">
    <citation type="submission" date="2025-08" db="UniProtKB">
        <authorList>
            <consortium name="Ensembl"/>
        </authorList>
    </citation>
    <scope>IDENTIFICATION</scope>
</reference>
<accession>A0A3Q3ANT2</accession>
<name>A0A3Q3ANT2_KRYMA</name>
<feature type="domain" description="Protein Lines N-terminal" evidence="1">
    <location>
        <begin position="41"/>
        <end position="224"/>
    </location>
</feature>
<keyword evidence="3" id="KW-1185">Reference proteome</keyword>
<organism evidence="2 3">
    <name type="scientific">Kryptolebias marmoratus</name>
    <name type="common">Mangrove killifish</name>
    <name type="synonym">Rivulus marmoratus</name>
    <dbReference type="NCBI Taxonomy" id="37003"/>
    <lineage>
        <taxon>Eukaryota</taxon>
        <taxon>Metazoa</taxon>
        <taxon>Chordata</taxon>
        <taxon>Craniata</taxon>
        <taxon>Vertebrata</taxon>
        <taxon>Euteleostomi</taxon>
        <taxon>Actinopterygii</taxon>
        <taxon>Neopterygii</taxon>
        <taxon>Teleostei</taxon>
        <taxon>Neoteleostei</taxon>
        <taxon>Acanthomorphata</taxon>
        <taxon>Ovalentaria</taxon>
        <taxon>Atherinomorphae</taxon>
        <taxon>Cyprinodontiformes</taxon>
        <taxon>Rivulidae</taxon>
        <taxon>Kryptolebias</taxon>
    </lineage>
</organism>
<sequence>TCVQAFSSSCPAPQDACLWSLTELLKKTRVVSHVSLCLCPSAIVGNLVTSFDFSLRIFCSQLLSEPRTEPASWETTFCLLLDLLEVLTASRFISGPGICRSPPLVQPSALLRTISCSSQNFVKNRTLLLLKRVLLQKVGEDWSLRGPRSEDLNSDPRVLAQSVLAAVKDGWLHTVHVEPGGFFGGTRPVRGDEGQKPGGAALRAVSLILLKSAELQVQTLDAAGENPTLICCCESYLQQTAVRVLP</sequence>
<protein>
    <recommendedName>
        <fullName evidence="1">Protein Lines N-terminal domain-containing protein</fullName>
    </recommendedName>
</protein>
<dbReference type="Ensembl" id="ENSKMAT00000018313.1">
    <property type="protein sequence ID" value="ENSKMAP00000018061.1"/>
    <property type="gene ID" value="ENSKMAG00000013452.1"/>
</dbReference>
<evidence type="ECO:0000259" key="1">
    <source>
        <dbReference type="Pfam" id="PF14694"/>
    </source>
</evidence>
<reference evidence="2" key="2">
    <citation type="submission" date="2025-09" db="UniProtKB">
        <authorList>
            <consortium name="Ensembl"/>
        </authorList>
    </citation>
    <scope>IDENTIFICATION</scope>
</reference>
<dbReference type="STRING" id="37003.ENSKMAP00000018061"/>
<proteinExistence type="predicted"/>
<dbReference type="Proteomes" id="UP000264800">
    <property type="component" value="Unplaced"/>
</dbReference>
<dbReference type="InterPro" id="IPR032794">
    <property type="entry name" value="LINES_N"/>
</dbReference>
<dbReference type="AlphaFoldDB" id="A0A3Q3ANT2"/>